<dbReference type="EMBL" id="CAJJDM010000045">
    <property type="protein sequence ID" value="CAD8070021.1"/>
    <property type="molecule type" value="Genomic_DNA"/>
</dbReference>
<feature type="compositionally biased region" description="Polar residues" evidence="1">
    <location>
        <begin position="20"/>
        <end position="35"/>
    </location>
</feature>
<protein>
    <submittedName>
        <fullName evidence="2">Uncharacterized protein</fullName>
    </submittedName>
</protein>
<proteinExistence type="predicted"/>
<comment type="caution">
    <text evidence="2">The sequence shown here is derived from an EMBL/GenBank/DDBJ whole genome shotgun (WGS) entry which is preliminary data.</text>
</comment>
<organism evidence="2 4">
    <name type="scientific">Paramecium primaurelia</name>
    <dbReference type="NCBI Taxonomy" id="5886"/>
    <lineage>
        <taxon>Eukaryota</taxon>
        <taxon>Sar</taxon>
        <taxon>Alveolata</taxon>
        <taxon>Ciliophora</taxon>
        <taxon>Intramacronucleata</taxon>
        <taxon>Oligohymenophorea</taxon>
        <taxon>Peniculida</taxon>
        <taxon>Parameciidae</taxon>
        <taxon>Paramecium</taxon>
    </lineage>
</organism>
<dbReference type="EMBL" id="CAJJDM010000045">
    <property type="protein sequence ID" value="CAD8070025.1"/>
    <property type="molecule type" value="Genomic_DNA"/>
</dbReference>
<dbReference type="Proteomes" id="UP000688137">
    <property type="component" value="Unassembled WGS sequence"/>
</dbReference>
<evidence type="ECO:0000313" key="3">
    <source>
        <dbReference type="EMBL" id="CAD8070025.1"/>
    </source>
</evidence>
<accession>A0A8S1LWQ5</accession>
<name>A0A8S1LWQ5_PARPR</name>
<reference evidence="2" key="1">
    <citation type="submission" date="2021-01" db="EMBL/GenBank/DDBJ databases">
        <authorList>
            <consortium name="Genoscope - CEA"/>
            <person name="William W."/>
        </authorList>
    </citation>
    <scope>NUCLEOTIDE SEQUENCE</scope>
</reference>
<gene>
    <name evidence="2" type="ORF">PPRIM_AZ9-3.1.T0450019</name>
    <name evidence="3" type="ORF">PPRIM_AZ9-3.1.T0450021</name>
</gene>
<evidence type="ECO:0000313" key="2">
    <source>
        <dbReference type="EMBL" id="CAD8070021.1"/>
    </source>
</evidence>
<keyword evidence="4" id="KW-1185">Reference proteome</keyword>
<feature type="region of interest" description="Disordered" evidence="1">
    <location>
        <begin position="1"/>
        <end position="35"/>
    </location>
</feature>
<sequence>MSKMKLKLIQYTKDQESNQDKSNQQNQTQEIEQMLSSPEVKKFEAFLFESFTSKQRLSKKFSQFAPLPSKVNNIYDDEFSLNHSHDHRNSEQ</sequence>
<dbReference type="OMA" id="SITCKQW"/>
<evidence type="ECO:0000313" key="4">
    <source>
        <dbReference type="Proteomes" id="UP000688137"/>
    </source>
</evidence>
<dbReference type="AlphaFoldDB" id="A0A8S1LWQ5"/>
<evidence type="ECO:0000256" key="1">
    <source>
        <dbReference type="SAM" id="MobiDB-lite"/>
    </source>
</evidence>